<feature type="non-terminal residue" evidence="9">
    <location>
        <position position="192"/>
    </location>
</feature>
<gene>
    <name evidence="9" type="ORF">A2954_06185</name>
</gene>
<feature type="domain" description="HD/PDEase" evidence="8">
    <location>
        <begin position="53"/>
        <end position="169"/>
    </location>
</feature>
<evidence type="ECO:0000256" key="7">
    <source>
        <dbReference type="ARBA" id="ARBA00022801"/>
    </source>
</evidence>
<evidence type="ECO:0000313" key="10">
    <source>
        <dbReference type="Proteomes" id="UP000177698"/>
    </source>
</evidence>
<dbReference type="InterPro" id="IPR003607">
    <property type="entry name" value="HD/PDEase_dom"/>
</dbReference>
<dbReference type="GO" id="GO:0002953">
    <property type="term" value="F:5'-deoxynucleotidase activity"/>
    <property type="evidence" value="ECO:0007669"/>
    <property type="project" value="UniProtKB-EC"/>
</dbReference>
<comment type="catalytic activity">
    <reaction evidence="1">
        <text>a 2'-deoxyribonucleoside 5'-phosphate + H2O = a 2'-deoxyribonucleoside + phosphate</text>
        <dbReference type="Rhea" id="RHEA:36167"/>
        <dbReference type="ChEBI" id="CHEBI:15377"/>
        <dbReference type="ChEBI" id="CHEBI:18274"/>
        <dbReference type="ChEBI" id="CHEBI:43474"/>
        <dbReference type="ChEBI" id="CHEBI:65317"/>
        <dbReference type="EC" id="3.1.3.89"/>
    </reaction>
</comment>
<evidence type="ECO:0000313" key="9">
    <source>
        <dbReference type="EMBL" id="OGK41093.1"/>
    </source>
</evidence>
<dbReference type="Gene3D" id="1.10.3210.10">
    <property type="entry name" value="Hypothetical protein af1432"/>
    <property type="match status" value="1"/>
</dbReference>
<comment type="cofactor">
    <cofactor evidence="3">
        <name>Co(2+)</name>
        <dbReference type="ChEBI" id="CHEBI:48828"/>
    </cofactor>
</comment>
<comment type="cofactor">
    <cofactor evidence="2">
        <name>Mn(2+)</name>
        <dbReference type="ChEBI" id="CHEBI:29035"/>
    </cofactor>
</comment>
<comment type="caution">
    <text evidence="9">The sequence shown here is derived from an EMBL/GenBank/DDBJ whole genome shotgun (WGS) entry which is preliminary data.</text>
</comment>
<dbReference type="SMART" id="SM00471">
    <property type="entry name" value="HDc"/>
    <property type="match status" value="1"/>
</dbReference>
<dbReference type="AlphaFoldDB" id="A0A1F7ICK7"/>
<dbReference type="SUPFAM" id="SSF109604">
    <property type="entry name" value="HD-domain/PDEase-like"/>
    <property type="match status" value="1"/>
</dbReference>
<evidence type="ECO:0000256" key="2">
    <source>
        <dbReference type="ARBA" id="ARBA00001936"/>
    </source>
</evidence>
<dbReference type="InterPro" id="IPR039356">
    <property type="entry name" value="YfbR/HDDC2"/>
</dbReference>
<name>A0A1F7ICK7_9BACT</name>
<dbReference type="InterPro" id="IPR006674">
    <property type="entry name" value="HD_domain"/>
</dbReference>
<evidence type="ECO:0000256" key="4">
    <source>
        <dbReference type="ARBA" id="ARBA00011738"/>
    </source>
</evidence>
<evidence type="ECO:0000256" key="1">
    <source>
        <dbReference type="ARBA" id="ARBA00001638"/>
    </source>
</evidence>
<accession>A0A1F7ICK7</accession>
<evidence type="ECO:0000256" key="6">
    <source>
        <dbReference type="ARBA" id="ARBA00022723"/>
    </source>
</evidence>
<keyword evidence="6" id="KW-0479">Metal-binding</keyword>
<dbReference type="EMBL" id="MGAG01000015">
    <property type="protein sequence ID" value="OGK41093.1"/>
    <property type="molecule type" value="Genomic_DNA"/>
</dbReference>
<reference evidence="9 10" key="1">
    <citation type="journal article" date="2016" name="Nat. Commun.">
        <title>Thousands of microbial genomes shed light on interconnected biogeochemical processes in an aquifer system.</title>
        <authorList>
            <person name="Anantharaman K."/>
            <person name="Brown C.T."/>
            <person name="Hug L.A."/>
            <person name="Sharon I."/>
            <person name="Castelle C.J."/>
            <person name="Probst A.J."/>
            <person name="Thomas B.C."/>
            <person name="Singh A."/>
            <person name="Wilkins M.J."/>
            <person name="Karaoz U."/>
            <person name="Brodie E.L."/>
            <person name="Williams K.H."/>
            <person name="Hubbard S.S."/>
            <person name="Banfield J.F."/>
        </authorList>
    </citation>
    <scope>NUCLEOTIDE SEQUENCE [LARGE SCALE GENOMIC DNA]</scope>
</reference>
<evidence type="ECO:0000256" key="5">
    <source>
        <dbReference type="ARBA" id="ARBA00012964"/>
    </source>
</evidence>
<sequence length="192" mass="22689">MLKLPQMRTKNRNPALLLEGKKVDPIIEFYFELNHLKQLFRQGWLLKGIPVDKCESVADHLFGTSILTLIIADNHFETLNTVKLLKMVLIHELGEIYLGDITPHDHISKEMKHEWELKAVIEIFSKIPKGKEYIALWKEYEDGTTPESKLVRQIDYMEMAFQATIYEHQYNKDLQEFFNFNNRKLKNKTLLN</sequence>
<comment type="subunit">
    <text evidence="4">Homodimer.</text>
</comment>
<dbReference type="PANTHER" id="PTHR11845">
    <property type="entry name" value="5'-DEOXYNUCLEOTIDASE HDDC2"/>
    <property type="match status" value="1"/>
</dbReference>
<keyword evidence="7" id="KW-0378">Hydrolase</keyword>
<dbReference type="Proteomes" id="UP000177698">
    <property type="component" value="Unassembled WGS sequence"/>
</dbReference>
<dbReference type="STRING" id="1802056.A2954_06185"/>
<proteinExistence type="predicted"/>
<dbReference type="PANTHER" id="PTHR11845:SF13">
    <property type="entry name" value="5'-DEOXYNUCLEOTIDASE HDDC2"/>
    <property type="match status" value="1"/>
</dbReference>
<dbReference type="Pfam" id="PF13023">
    <property type="entry name" value="HD_3"/>
    <property type="match status" value="1"/>
</dbReference>
<dbReference type="EC" id="3.1.3.89" evidence="5"/>
<protein>
    <recommendedName>
        <fullName evidence="5">5'-deoxynucleotidase</fullName>
        <ecNumber evidence="5">3.1.3.89</ecNumber>
    </recommendedName>
</protein>
<dbReference type="GO" id="GO:0046872">
    <property type="term" value="F:metal ion binding"/>
    <property type="evidence" value="ECO:0007669"/>
    <property type="project" value="UniProtKB-KW"/>
</dbReference>
<evidence type="ECO:0000259" key="8">
    <source>
        <dbReference type="SMART" id="SM00471"/>
    </source>
</evidence>
<dbReference type="GO" id="GO:0005737">
    <property type="term" value="C:cytoplasm"/>
    <property type="evidence" value="ECO:0007669"/>
    <property type="project" value="TreeGrafter"/>
</dbReference>
<dbReference type="FunFam" id="1.10.3210.10:FF:000035">
    <property type="entry name" value="HD family hydrolase"/>
    <property type="match status" value="1"/>
</dbReference>
<evidence type="ECO:0000256" key="3">
    <source>
        <dbReference type="ARBA" id="ARBA00001941"/>
    </source>
</evidence>
<organism evidence="9 10">
    <name type="scientific">Candidatus Roizmanbacteria bacterium RIFCSPLOWO2_01_FULL_37_12</name>
    <dbReference type="NCBI Taxonomy" id="1802056"/>
    <lineage>
        <taxon>Bacteria</taxon>
        <taxon>Candidatus Roizmaniibacteriota</taxon>
    </lineage>
</organism>